<keyword evidence="6" id="KW-0446">Lipid-binding</keyword>
<evidence type="ECO:0000256" key="6">
    <source>
        <dbReference type="ARBA" id="ARBA00023121"/>
    </source>
</evidence>
<dbReference type="SUPFAM" id="SSF48464">
    <property type="entry name" value="ENTH/VHS domain"/>
    <property type="match status" value="1"/>
</dbReference>
<feature type="compositionally biased region" description="Low complexity" evidence="7">
    <location>
        <begin position="174"/>
        <end position="192"/>
    </location>
</feature>
<keyword evidence="3" id="KW-0963">Cytoplasm</keyword>
<evidence type="ECO:0000256" key="7">
    <source>
        <dbReference type="SAM" id="MobiDB-lite"/>
    </source>
</evidence>
<dbReference type="OrthoDB" id="4033880at2759"/>
<dbReference type="SMART" id="SM00726">
    <property type="entry name" value="UIM"/>
    <property type="match status" value="2"/>
</dbReference>
<reference evidence="9" key="1">
    <citation type="submission" date="2020-11" db="EMBL/GenBank/DDBJ databases">
        <authorList>
            <person name="Tran Van P."/>
        </authorList>
    </citation>
    <scope>NUCLEOTIDE SEQUENCE</scope>
</reference>
<proteinExistence type="inferred from homology"/>
<feature type="region of interest" description="Disordered" evidence="7">
    <location>
        <begin position="311"/>
        <end position="369"/>
    </location>
</feature>
<dbReference type="PROSITE" id="PS50942">
    <property type="entry name" value="ENTH"/>
    <property type="match status" value="1"/>
</dbReference>
<keyword evidence="5" id="KW-0677">Repeat</keyword>
<dbReference type="AlphaFoldDB" id="A0A7R9KK44"/>
<dbReference type="PANTHER" id="PTHR12276">
    <property type="entry name" value="EPSIN/ENT-RELATED"/>
    <property type="match status" value="1"/>
</dbReference>
<dbReference type="InterPro" id="IPR008942">
    <property type="entry name" value="ENTH_VHS"/>
</dbReference>
<sequence>MINVKGISRNMKNVVKNYSDAQVKVREATSNDPWGPSSTIMSEIADLTYNVVAFSEIMQMVWKRLNDHGKNWRHVYKALVLLEYLIKTGSEKVAQQCRENIFAIQTLKDFQYIEENKDQGMNVREKSKLLVALLKDDDKLKNERTRALKAKERFAQSMSYMGSSGNLGETLPKSSSSYHESLSSSGGDQSLGATARNPNSELENARPQTLGEEELQLQLALAMSKEEAEQEERVRKNDDLRLQLALTESEKNKALRAMEEKRSAVDELLSLNIMPTVPALPTDPWGHPLSTNKMSPVFGGNGMIASPPHVDKVSKDPWSSAPPQALSAPLVDSKAGGDPWATTPLNQSRPMSAQNDPWSTSLTNSPTNMDPWGSAVSDMTSPVFDSRPMITSASNGSPINDIRKTPENFLGPNSNLVNLDALVSTKTTSAVLPLGGNPFAPSTAASLMANPFQAAKPPPPTINQLRAQNQFSAPFDPSSPLNTSLNLSPQPVIQLAPQQQTNNINLNQGLASFQTQFPQQTQTHNPFAM</sequence>
<dbReference type="PROSITE" id="PS50330">
    <property type="entry name" value="UIM"/>
    <property type="match status" value="1"/>
</dbReference>
<organism evidence="9">
    <name type="scientific">Medioppia subpectinata</name>
    <dbReference type="NCBI Taxonomy" id="1979941"/>
    <lineage>
        <taxon>Eukaryota</taxon>
        <taxon>Metazoa</taxon>
        <taxon>Ecdysozoa</taxon>
        <taxon>Arthropoda</taxon>
        <taxon>Chelicerata</taxon>
        <taxon>Arachnida</taxon>
        <taxon>Acari</taxon>
        <taxon>Acariformes</taxon>
        <taxon>Sarcoptiformes</taxon>
        <taxon>Oribatida</taxon>
        <taxon>Brachypylina</taxon>
        <taxon>Oppioidea</taxon>
        <taxon>Oppiidae</taxon>
        <taxon>Medioppia</taxon>
    </lineage>
</organism>
<gene>
    <name evidence="9" type="ORF">OSB1V03_LOCUS5180</name>
</gene>
<dbReference type="GO" id="GO:0005768">
    <property type="term" value="C:endosome"/>
    <property type="evidence" value="ECO:0007669"/>
    <property type="project" value="TreeGrafter"/>
</dbReference>
<dbReference type="Proteomes" id="UP000759131">
    <property type="component" value="Unassembled WGS sequence"/>
</dbReference>
<dbReference type="GO" id="GO:0030276">
    <property type="term" value="F:clathrin binding"/>
    <property type="evidence" value="ECO:0007669"/>
    <property type="project" value="TreeGrafter"/>
</dbReference>
<keyword evidence="4" id="KW-0597">Phosphoprotein</keyword>
<evidence type="ECO:0000256" key="1">
    <source>
        <dbReference type="ARBA" id="ARBA00004496"/>
    </source>
</evidence>
<dbReference type="GO" id="GO:0030125">
    <property type="term" value="C:clathrin vesicle coat"/>
    <property type="evidence" value="ECO:0007669"/>
    <property type="project" value="TreeGrafter"/>
</dbReference>
<dbReference type="GO" id="GO:0005886">
    <property type="term" value="C:plasma membrane"/>
    <property type="evidence" value="ECO:0007669"/>
    <property type="project" value="TreeGrafter"/>
</dbReference>
<evidence type="ECO:0000256" key="3">
    <source>
        <dbReference type="ARBA" id="ARBA00022490"/>
    </source>
</evidence>
<evidence type="ECO:0000313" key="10">
    <source>
        <dbReference type="Proteomes" id="UP000759131"/>
    </source>
</evidence>
<feature type="compositionally biased region" description="Polar residues" evidence="7">
    <location>
        <begin position="343"/>
        <end position="368"/>
    </location>
</feature>
<dbReference type="PANTHER" id="PTHR12276:SF115">
    <property type="entry name" value="FI19443P1"/>
    <property type="match status" value="1"/>
</dbReference>
<name>A0A7R9KK44_9ACAR</name>
<dbReference type="GO" id="GO:0006897">
    <property type="term" value="P:endocytosis"/>
    <property type="evidence" value="ECO:0007669"/>
    <property type="project" value="TreeGrafter"/>
</dbReference>
<dbReference type="SMART" id="SM00273">
    <property type="entry name" value="ENTH"/>
    <property type="match status" value="1"/>
</dbReference>
<dbReference type="Pfam" id="PF01417">
    <property type="entry name" value="ENTH"/>
    <property type="match status" value="1"/>
</dbReference>
<dbReference type="Gene3D" id="1.25.40.90">
    <property type="match status" value="1"/>
</dbReference>
<feature type="region of interest" description="Disordered" evidence="7">
    <location>
        <begin position="161"/>
        <end position="209"/>
    </location>
</feature>
<evidence type="ECO:0000256" key="4">
    <source>
        <dbReference type="ARBA" id="ARBA00022553"/>
    </source>
</evidence>
<keyword evidence="10" id="KW-1185">Reference proteome</keyword>
<dbReference type="EMBL" id="OC857102">
    <property type="protein sequence ID" value="CAD7624739.1"/>
    <property type="molecule type" value="Genomic_DNA"/>
</dbReference>
<evidence type="ECO:0000256" key="5">
    <source>
        <dbReference type="ARBA" id="ARBA00022737"/>
    </source>
</evidence>
<comment type="similarity">
    <text evidence="2">Belongs to the epsin family.</text>
</comment>
<dbReference type="GO" id="GO:0005543">
    <property type="term" value="F:phospholipid binding"/>
    <property type="evidence" value="ECO:0007669"/>
    <property type="project" value="TreeGrafter"/>
</dbReference>
<dbReference type="EMBL" id="CAJPIZ010002527">
    <property type="protein sequence ID" value="CAG2105169.1"/>
    <property type="molecule type" value="Genomic_DNA"/>
</dbReference>
<dbReference type="FunFam" id="1.25.40.90:FF:000002">
    <property type="entry name" value="epsin-2 isoform X1"/>
    <property type="match status" value="1"/>
</dbReference>
<evidence type="ECO:0000259" key="8">
    <source>
        <dbReference type="PROSITE" id="PS50942"/>
    </source>
</evidence>
<comment type="subcellular location">
    <subcellularLocation>
        <location evidence="1">Cytoplasm</location>
    </subcellularLocation>
</comment>
<dbReference type="CDD" id="cd16990">
    <property type="entry name" value="ENTH_Epsin"/>
    <property type="match status" value="1"/>
</dbReference>
<dbReference type="InterPro" id="IPR013809">
    <property type="entry name" value="ENTH"/>
</dbReference>
<feature type="domain" description="ENTH" evidence="8">
    <location>
        <begin position="13"/>
        <end position="144"/>
    </location>
</feature>
<protein>
    <recommendedName>
        <fullName evidence="8">ENTH domain-containing protein</fullName>
    </recommendedName>
</protein>
<evidence type="ECO:0000313" key="9">
    <source>
        <dbReference type="EMBL" id="CAD7624739.1"/>
    </source>
</evidence>
<accession>A0A7R9KK44</accession>
<dbReference type="InterPro" id="IPR003903">
    <property type="entry name" value="UIM_dom"/>
</dbReference>
<evidence type="ECO:0000256" key="2">
    <source>
        <dbReference type="ARBA" id="ARBA00010130"/>
    </source>
</evidence>